<dbReference type="GO" id="GO:0003723">
    <property type="term" value="F:RNA binding"/>
    <property type="evidence" value="ECO:0007669"/>
    <property type="project" value="UniProtKB-UniRule"/>
</dbReference>
<evidence type="ECO:0000313" key="4">
    <source>
        <dbReference type="EMBL" id="CAF1030963.1"/>
    </source>
</evidence>
<evidence type="ECO:0000313" key="7">
    <source>
        <dbReference type="Proteomes" id="UP000663864"/>
    </source>
</evidence>
<dbReference type="AlphaFoldDB" id="A0A814J0F7"/>
<dbReference type="InterPro" id="IPR004088">
    <property type="entry name" value="KH_dom_type_1"/>
</dbReference>
<proteinExistence type="predicted"/>
<evidence type="ECO:0000256" key="2">
    <source>
        <dbReference type="PROSITE-ProRule" id="PRU00117"/>
    </source>
</evidence>
<dbReference type="InterPro" id="IPR004087">
    <property type="entry name" value="KH_dom"/>
</dbReference>
<dbReference type="SMART" id="SM00322">
    <property type="entry name" value="KH"/>
    <property type="match status" value="2"/>
</dbReference>
<keyword evidence="1" id="KW-0677">Repeat</keyword>
<dbReference type="EMBL" id="CAJNOT010000596">
    <property type="protein sequence ID" value="CAF1030963.1"/>
    <property type="molecule type" value="Genomic_DNA"/>
</dbReference>
<dbReference type="Gene3D" id="3.30.1370.10">
    <property type="entry name" value="K Homology domain, type 1"/>
    <property type="match status" value="2"/>
</dbReference>
<dbReference type="Proteomes" id="UP000663889">
    <property type="component" value="Unassembled WGS sequence"/>
</dbReference>
<dbReference type="PANTHER" id="PTHR10288">
    <property type="entry name" value="KH DOMAIN CONTAINING RNA BINDING PROTEIN"/>
    <property type="match status" value="1"/>
</dbReference>
<dbReference type="Pfam" id="PF00013">
    <property type="entry name" value="KH_1"/>
    <property type="match status" value="1"/>
</dbReference>
<protein>
    <recommendedName>
        <fullName evidence="3">K Homology domain-containing protein</fullName>
    </recommendedName>
</protein>
<organism evidence="4 7">
    <name type="scientific">Rotaria sordida</name>
    <dbReference type="NCBI Taxonomy" id="392033"/>
    <lineage>
        <taxon>Eukaryota</taxon>
        <taxon>Metazoa</taxon>
        <taxon>Spiralia</taxon>
        <taxon>Gnathifera</taxon>
        <taxon>Rotifera</taxon>
        <taxon>Eurotatoria</taxon>
        <taxon>Bdelloidea</taxon>
        <taxon>Philodinida</taxon>
        <taxon>Philodinidae</taxon>
        <taxon>Rotaria</taxon>
    </lineage>
</organism>
<evidence type="ECO:0000313" key="5">
    <source>
        <dbReference type="EMBL" id="CAF1165311.1"/>
    </source>
</evidence>
<reference evidence="4" key="1">
    <citation type="submission" date="2021-02" db="EMBL/GenBank/DDBJ databases">
        <authorList>
            <person name="Nowell W R."/>
        </authorList>
    </citation>
    <scope>NUCLEOTIDE SEQUENCE</scope>
</reference>
<gene>
    <name evidence="6" type="ORF">JBS370_LOCUS14795</name>
    <name evidence="5" type="ORF">SEV965_LOCUS19206</name>
    <name evidence="4" type="ORF">ZHD862_LOCUS14042</name>
</gene>
<accession>A0A814J0F7</accession>
<comment type="caution">
    <text evidence="4">The sequence shown here is derived from an EMBL/GenBank/DDBJ whole genome shotgun (WGS) entry which is preliminary data.</text>
</comment>
<feature type="domain" description="K Homology" evidence="3">
    <location>
        <begin position="344"/>
        <end position="414"/>
    </location>
</feature>
<dbReference type="Proteomes" id="UP000663836">
    <property type="component" value="Unassembled WGS sequence"/>
</dbReference>
<dbReference type="PROSITE" id="PS50084">
    <property type="entry name" value="KH_TYPE_1"/>
    <property type="match status" value="2"/>
</dbReference>
<name>A0A814J0F7_9BILA</name>
<evidence type="ECO:0000313" key="6">
    <source>
        <dbReference type="EMBL" id="CAF3791911.1"/>
    </source>
</evidence>
<sequence>MKDRTIELRTTLNSISRPFDDQYIQLKNDLNKWHFEMIERIQDMYLNTLIELDTSYERLDTFRQTLHVLLDDERLIDTTVPMTSSEIINISSRLSWIENEIDSISNLFFHINCQQVKLNDRPYLIHSNISPTMPCRILLKREHTNQLPDSINNTLYTLLTHPLSPEAILITNNVQQLSLVIQKILSKTNELRILIHESYAPFIIGQLGSRAKMLKDKYALNNLKVYPTCAPLSTERILLLSGSKYEQIIECLTEIYHNMCQTSFIDSTQQATFLYSPEFYDVSLADDYGGFTDRQLQLAMQRSMVTSTIVNNTNDEEELGGYQDEDVEDFDNDINNYQTEKIEPLRERRWTLTDAQAGALFGPNSSRLHQIRSESNAWIVIYEAEGKSTRRPMSIRGTKSEIEHATKLILETIKRHDRKLPLKYNHKRGK</sequence>
<keyword evidence="2" id="KW-0694">RNA-binding</keyword>
<evidence type="ECO:0000256" key="1">
    <source>
        <dbReference type="ARBA" id="ARBA00022737"/>
    </source>
</evidence>
<dbReference type="EMBL" id="CAJNOU010001184">
    <property type="protein sequence ID" value="CAF1165311.1"/>
    <property type="molecule type" value="Genomic_DNA"/>
</dbReference>
<dbReference type="EMBL" id="CAJOBD010001363">
    <property type="protein sequence ID" value="CAF3791911.1"/>
    <property type="molecule type" value="Genomic_DNA"/>
</dbReference>
<dbReference type="Proteomes" id="UP000663864">
    <property type="component" value="Unassembled WGS sequence"/>
</dbReference>
<evidence type="ECO:0000259" key="3">
    <source>
        <dbReference type="SMART" id="SM00322"/>
    </source>
</evidence>
<dbReference type="InterPro" id="IPR036612">
    <property type="entry name" value="KH_dom_type_1_sf"/>
</dbReference>
<dbReference type="SUPFAM" id="SSF54791">
    <property type="entry name" value="Eukaryotic type KH-domain (KH-domain type I)"/>
    <property type="match status" value="2"/>
</dbReference>
<feature type="domain" description="K Homology" evidence="3">
    <location>
        <begin position="187"/>
        <end position="260"/>
    </location>
</feature>